<accession>A0ABW7FS48</accession>
<dbReference type="PROSITE" id="PS01304">
    <property type="entry name" value="UBIH"/>
    <property type="match status" value="1"/>
</dbReference>
<dbReference type="SUPFAM" id="SSF51905">
    <property type="entry name" value="FAD/NAD(P)-binding domain"/>
    <property type="match status" value="1"/>
</dbReference>
<dbReference type="InterPro" id="IPR018168">
    <property type="entry name" value="Ubi_Hdrlase_CS"/>
</dbReference>
<dbReference type="InterPro" id="IPR002938">
    <property type="entry name" value="FAD-bd"/>
</dbReference>
<evidence type="ECO:0000259" key="1">
    <source>
        <dbReference type="Pfam" id="PF01494"/>
    </source>
</evidence>
<dbReference type="RefSeq" id="WP_394458531.1">
    <property type="nucleotide sequence ID" value="NZ_JBIGHZ010000001.1"/>
</dbReference>
<dbReference type="Gene3D" id="3.50.50.60">
    <property type="entry name" value="FAD/NAD(P)-binding domain"/>
    <property type="match status" value="2"/>
</dbReference>
<keyword evidence="2" id="KW-0560">Oxidoreductase</keyword>
<dbReference type="GO" id="GO:0004497">
    <property type="term" value="F:monooxygenase activity"/>
    <property type="evidence" value="ECO:0007669"/>
    <property type="project" value="UniProtKB-KW"/>
</dbReference>
<dbReference type="InterPro" id="IPR036188">
    <property type="entry name" value="FAD/NAD-bd_sf"/>
</dbReference>
<dbReference type="PANTHER" id="PTHR43876:SF7">
    <property type="entry name" value="UBIQUINONE BIOSYNTHESIS MONOOXYGENASE COQ6, MITOCHONDRIAL"/>
    <property type="match status" value="1"/>
</dbReference>
<dbReference type="Pfam" id="PF01494">
    <property type="entry name" value="FAD_binding_3"/>
    <property type="match status" value="1"/>
</dbReference>
<sequence length="379" mass="40645">MTNGVDVLIRGDGAVGRSLALALGAQGLGVALLGRPAPSGAAPGADVRTYALNAASVALMQQLRVWDALPQDAATAVYDMRVRGDRPGSELEFSAWQQGVRELAFIVDAAALEAQLDEALRYAARVQRVAQAVPAALELVCEGRDSARRAQLLATQGGSWQRHDYGHRAIAARLCAEQGHAGVARQWFRSPDVLALLPFDQPQPGTSFGLVWSLPEAEAERLMALEPLEFEAELNAACADAAPELGALTLHSPRQSWPLALGRAQPLCGSGWALLGDAAHQVHPLAGQGLNLGLGDVRALCEVLSEREPWRALGDIKLLRRYERARAWPTWTMGELTDALLRGFASSHPVSALLRNQGMGLLNQLAPLKRWLTSQALGR</sequence>
<dbReference type="InterPro" id="IPR051205">
    <property type="entry name" value="UbiH/COQ6_monooxygenase"/>
</dbReference>
<protein>
    <submittedName>
        <fullName evidence="2">FAD-dependent monooxygenase</fullName>
    </submittedName>
</protein>
<dbReference type="EMBL" id="JBIGHZ010000001">
    <property type="protein sequence ID" value="MFG6447159.1"/>
    <property type="molecule type" value="Genomic_DNA"/>
</dbReference>
<dbReference type="PANTHER" id="PTHR43876">
    <property type="entry name" value="UBIQUINONE BIOSYNTHESIS MONOOXYGENASE COQ6, MITOCHONDRIAL"/>
    <property type="match status" value="1"/>
</dbReference>
<gene>
    <name evidence="2" type="ORF">ACG0Z6_02750</name>
</gene>
<feature type="domain" description="FAD-binding" evidence="1">
    <location>
        <begin position="5"/>
        <end position="327"/>
    </location>
</feature>
<dbReference type="PRINTS" id="PR00420">
    <property type="entry name" value="RNGMNOXGNASE"/>
</dbReference>
<evidence type="ECO:0000313" key="2">
    <source>
        <dbReference type="EMBL" id="MFG6447159.1"/>
    </source>
</evidence>
<evidence type="ECO:0000313" key="3">
    <source>
        <dbReference type="Proteomes" id="UP001606099"/>
    </source>
</evidence>
<keyword evidence="3" id="KW-1185">Reference proteome</keyword>
<dbReference type="Proteomes" id="UP001606099">
    <property type="component" value="Unassembled WGS sequence"/>
</dbReference>
<comment type="caution">
    <text evidence="2">The sequence shown here is derived from an EMBL/GenBank/DDBJ whole genome shotgun (WGS) entry which is preliminary data.</text>
</comment>
<organism evidence="2 3">
    <name type="scientific">Roseateles rivi</name>
    <dbReference type="NCBI Taxonomy" id="3299028"/>
    <lineage>
        <taxon>Bacteria</taxon>
        <taxon>Pseudomonadati</taxon>
        <taxon>Pseudomonadota</taxon>
        <taxon>Betaproteobacteria</taxon>
        <taxon>Burkholderiales</taxon>
        <taxon>Sphaerotilaceae</taxon>
        <taxon>Roseateles</taxon>
    </lineage>
</organism>
<name>A0ABW7FS48_9BURK</name>
<reference evidence="2 3" key="1">
    <citation type="submission" date="2024-08" db="EMBL/GenBank/DDBJ databases">
        <authorList>
            <person name="Lu H."/>
        </authorList>
    </citation>
    <scope>NUCLEOTIDE SEQUENCE [LARGE SCALE GENOMIC DNA]</scope>
    <source>
        <strain evidence="2 3">BYS180W</strain>
    </source>
</reference>
<proteinExistence type="predicted"/>
<keyword evidence="2" id="KW-0503">Monooxygenase</keyword>